<keyword evidence="3" id="KW-1185">Reference proteome</keyword>
<comment type="caution">
    <text evidence="2">The sequence shown here is derived from an EMBL/GenBank/DDBJ whole genome shotgun (WGS) entry which is preliminary data.</text>
</comment>
<sequence>MVGYSKYCLFEVRSHVQKYEFLYLTDLLGSLVPLVLDVYAVHHREDNVKKNVEALIKSLLKKKNKVKKESSNKNRKDVGEDNWNNLRAVADDIAAIENRLEFTKELFLAL</sequence>
<feature type="coiled-coil region" evidence="1">
    <location>
        <begin position="49"/>
        <end position="106"/>
    </location>
</feature>
<accession>A0A397WC54</accession>
<reference evidence="2 3" key="1">
    <citation type="submission" date="2018-06" db="EMBL/GenBank/DDBJ databases">
        <title>Comparative genomics reveals the genomic features of Rhizophagus irregularis, R. cerebriforme, R. diaphanum and Gigaspora rosea, and their symbiotic lifestyle signature.</title>
        <authorList>
            <person name="Morin E."/>
            <person name="San Clemente H."/>
            <person name="Chen E.C.H."/>
            <person name="De La Providencia I."/>
            <person name="Hainaut M."/>
            <person name="Kuo A."/>
            <person name="Kohler A."/>
            <person name="Murat C."/>
            <person name="Tang N."/>
            <person name="Roy S."/>
            <person name="Loubradou J."/>
            <person name="Henrissat B."/>
            <person name="Grigoriev I.V."/>
            <person name="Corradi N."/>
            <person name="Roux C."/>
            <person name="Martin F.M."/>
        </authorList>
    </citation>
    <scope>NUCLEOTIDE SEQUENCE [LARGE SCALE GENOMIC DNA]</scope>
    <source>
        <strain evidence="2 3">DAOM 194757</strain>
    </source>
</reference>
<dbReference type="EMBL" id="QKWP01000034">
    <property type="protein sequence ID" value="RIB29586.1"/>
    <property type="molecule type" value="Genomic_DNA"/>
</dbReference>
<protein>
    <submittedName>
        <fullName evidence="2">Uncharacterized protein</fullName>
    </submittedName>
</protein>
<evidence type="ECO:0000313" key="2">
    <source>
        <dbReference type="EMBL" id="RIB29586.1"/>
    </source>
</evidence>
<name>A0A397WC54_9GLOM</name>
<evidence type="ECO:0000256" key="1">
    <source>
        <dbReference type="SAM" id="Coils"/>
    </source>
</evidence>
<organism evidence="2 3">
    <name type="scientific">Gigaspora rosea</name>
    <dbReference type="NCBI Taxonomy" id="44941"/>
    <lineage>
        <taxon>Eukaryota</taxon>
        <taxon>Fungi</taxon>
        <taxon>Fungi incertae sedis</taxon>
        <taxon>Mucoromycota</taxon>
        <taxon>Glomeromycotina</taxon>
        <taxon>Glomeromycetes</taxon>
        <taxon>Diversisporales</taxon>
        <taxon>Gigasporaceae</taxon>
        <taxon>Gigaspora</taxon>
    </lineage>
</organism>
<dbReference type="AlphaFoldDB" id="A0A397WC54"/>
<dbReference type="Proteomes" id="UP000266673">
    <property type="component" value="Unassembled WGS sequence"/>
</dbReference>
<keyword evidence="1" id="KW-0175">Coiled coil</keyword>
<proteinExistence type="predicted"/>
<gene>
    <name evidence="2" type="ORF">C2G38_2027587</name>
</gene>
<evidence type="ECO:0000313" key="3">
    <source>
        <dbReference type="Proteomes" id="UP000266673"/>
    </source>
</evidence>